<dbReference type="Proteomes" id="UP001597053">
    <property type="component" value="Unassembled WGS sequence"/>
</dbReference>
<dbReference type="PANTHER" id="PTHR11051">
    <property type="entry name" value="GLYCOSYL HYDROLASE-RELATED"/>
    <property type="match status" value="1"/>
</dbReference>
<evidence type="ECO:0000313" key="3">
    <source>
        <dbReference type="Proteomes" id="UP001597053"/>
    </source>
</evidence>
<dbReference type="InterPro" id="IPR037018">
    <property type="entry name" value="GH65_N"/>
</dbReference>
<sequence length="286" mass="31967">MIRERAYPVDPWHVREIRLDMDVLAQSESVFALSNGHIGLRGNLDEGEPHGLPGTYLNSFYELRPLPYAEAGYGFPESGQTIVNVTNGKLIRLLVDDEPLDVRYGEVLAHERTLDMRAGTLYREVHWRSPSGREVKVRTTRLVSFTQRSVAAIHYEVEAVGEPLRLILQSELVANESLPAQSRDPRVAAVLESPLQAEEELTANDGGLLVHRTKVSGLRVAAAMDHEVYGPERTSIESEGYEDWVRTTIGCVLRPGEKLRVVKYLAYGWSSRRSLPALRDQVGAAL</sequence>
<dbReference type="EMBL" id="JBHTHM010001669">
    <property type="protein sequence ID" value="MFD0786951.1"/>
    <property type="molecule type" value="Genomic_DNA"/>
</dbReference>
<proteinExistence type="predicted"/>
<dbReference type="Pfam" id="PF03636">
    <property type="entry name" value="Glyco_hydro_65N"/>
    <property type="match status" value="1"/>
</dbReference>
<feature type="domain" description="Glycoside hydrolase family 65 N-terminal" evidence="1">
    <location>
        <begin position="18"/>
        <end position="270"/>
    </location>
</feature>
<reference evidence="3" key="1">
    <citation type="journal article" date="2019" name="Int. J. Syst. Evol. Microbiol.">
        <title>The Global Catalogue of Microorganisms (GCM) 10K type strain sequencing project: providing services to taxonomists for standard genome sequencing and annotation.</title>
        <authorList>
            <consortium name="The Broad Institute Genomics Platform"/>
            <consortium name="The Broad Institute Genome Sequencing Center for Infectious Disease"/>
            <person name="Wu L."/>
            <person name="Ma J."/>
        </authorList>
    </citation>
    <scope>NUCLEOTIDE SEQUENCE [LARGE SCALE GENOMIC DNA]</scope>
    <source>
        <strain evidence="3">JCM 32148</strain>
    </source>
</reference>
<protein>
    <submittedName>
        <fullName evidence="2">Family 65 glycosyl hydrolase</fullName>
    </submittedName>
</protein>
<feature type="non-terminal residue" evidence="2">
    <location>
        <position position="286"/>
    </location>
</feature>
<dbReference type="GO" id="GO:0016787">
    <property type="term" value="F:hydrolase activity"/>
    <property type="evidence" value="ECO:0007669"/>
    <property type="project" value="UniProtKB-KW"/>
</dbReference>
<dbReference type="PANTHER" id="PTHR11051:SF13">
    <property type="entry name" value="GLYCOSYL TRANSFERASE"/>
    <property type="match status" value="1"/>
</dbReference>
<gene>
    <name evidence="2" type="ORF">ACFQZ8_23885</name>
</gene>
<dbReference type="InterPro" id="IPR005196">
    <property type="entry name" value="Glyco_hydro_65_N"/>
</dbReference>
<comment type="caution">
    <text evidence="2">The sequence shown here is derived from an EMBL/GenBank/DDBJ whole genome shotgun (WGS) entry which is preliminary data.</text>
</comment>
<evidence type="ECO:0000259" key="1">
    <source>
        <dbReference type="Pfam" id="PF03636"/>
    </source>
</evidence>
<keyword evidence="2" id="KW-0378">Hydrolase</keyword>
<dbReference type="InterPro" id="IPR011013">
    <property type="entry name" value="Gal_mutarotase_sf_dom"/>
</dbReference>
<name>A0ABW3A8N0_9ACTN</name>
<organism evidence="2 3">
    <name type="scientific">Micromonospora azadirachtae</name>
    <dbReference type="NCBI Taxonomy" id="1970735"/>
    <lineage>
        <taxon>Bacteria</taxon>
        <taxon>Bacillati</taxon>
        <taxon>Actinomycetota</taxon>
        <taxon>Actinomycetes</taxon>
        <taxon>Micromonosporales</taxon>
        <taxon>Micromonosporaceae</taxon>
        <taxon>Micromonospora</taxon>
    </lineage>
</organism>
<dbReference type="SUPFAM" id="SSF74650">
    <property type="entry name" value="Galactose mutarotase-like"/>
    <property type="match status" value="1"/>
</dbReference>
<dbReference type="Gene3D" id="2.70.98.40">
    <property type="entry name" value="Glycoside hydrolase, family 65, N-terminal domain"/>
    <property type="match status" value="1"/>
</dbReference>
<accession>A0ABW3A8N0</accession>
<evidence type="ECO:0000313" key="2">
    <source>
        <dbReference type="EMBL" id="MFD0786951.1"/>
    </source>
</evidence>
<keyword evidence="3" id="KW-1185">Reference proteome</keyword>